<dbReference type="AlphaFoldDB" id="A0A1R1F3J7"/>
<keyword evidence="1" id="KW-0812">Transmembrane</keyword>
<dbReference type="InterPro" id="IPR014203">
    <property type="entry name" value="Spore_V_AC"/>
</dbReference>
<protein>
    <submittedName>
        <fullName evidence="2">Stage V sporulation protein AC</fullName>
    </submittedName>
</protein>
<dbReference type="PANTHER" id="PTHR38450:SF1">
    <property type="entry name" value="STAGE V SPORULATION PROTEIN AC"/>
    <property type="match status" value="1"/>
</dbReference>
<sequence>MVSKKKKKLTPVQQEYQELAKKREPSKFTFKNLYRAFLVGGLICLLGQAVQQMFIHWWGFEEKAASSPTVGVMIIISVILTSLGVYDKIAQWAGAGTAVPVTGFANAMASAAIEYRREGLVLGIGGSIFKVAGPVIVFGSVAAFCVGIAYIIFDPNIVGG</sequence>
<reference evidence="2 3" key="1">
    <citation type="submission" date="2016-11" db="EMBL/GenBank/DDBJ databases">
        <title>Paenibacillus species isolates.</title>
        <authorList>
            <person name="Beno S.M."/>
        </authorList>
    </citation>
    <scope>NUCLEOTIDE SEQUENCE [LARGE SCALE GENOMIC DNA]</scope>
    <source>
        <strain evidence="2 3">FSL R5-0378</strain>
    </source>
</reference>
<keyword evidence="1" id="KW-1133">Transmembrane helix</keyword>
<proteinExistence type="predicted"/>
<dbReference type="EMBL" id="MRTP01000001">
    <property type="protein sequence ID" value="OMF58611.1"/>
    <property type="molecule type" value="Genomic_DNA"/>
</dbReference>
<organism evidence="2 3">
    <name type="scientific">Paenibacillus rhizosphaerae</name>
    <dbReference type="NCBI Taxonomy" id="297318"/>
    <lineage>
        <taxon>Bacteria</taxon>
        <taxon>Bacillati</taxon>
        <taxon>Bacillota</taxon>
        <taxon>Bacilli</taxon>
        <taxon>Bacillales</taxon>
        <taxon>Paenibacillaceae</taxon>
        <taxon>Paenibacillus</taxon>
    </lineage>
</organism>
<feature type="transmembrane region" description="Helical" evidence="1">
    <location>
        <begin position="33"/>
        <end position="58"/>
    </location>
</feature>
<dbReference type="Proteomes" id="UP000187172">
    <property type="component" value="Unassembled WGS sequence"/>
</dbReference>
<comment type="caution">
    <text evidence="2">The sequence shown here is derived from an EMBL/GenBank/DDBJ whole genome shotgun (WGS) entry which is preliminary data.</text>
</comment>
<dbReference type="NCBIfam" id="TIGR02838">
    <property type="entry name" value="spore_V_AC"/>
    <property type="match status" value="1"/>
</dbReference>
<gene>
    <name evidence="2" type="ORF">BK138_08890</name>
</gene>
<dbReference type="Pfam" id="PF03862">
    <property type="entry name" value="SpoVAC_SpoVAEB"/>
    <property type="match status" value="1"/>
</dbReference>
<feature type="transmembrane region" description="Helical" evidence="1">
    <location>
        <begin position="133"/>
        <end position="153"/>
    </location>
</feature>
<keyword evidence="3" id="KW-1185">Reference proteome</keyword>
<keyword evidence="1" id="KW-0472">Membrane</keyword>
<feature type="transmembrane region" description="Helical" evidence="1">
    <location>
        <begin position="64"/>
        <end position="85"/>
    </location>
</feature>
<evidence type="ECO:0000313" key="3">
    <source>
        <dbReference type="Proteomes" id="UP000187172"/>
    </source>
</evidence>
<name>A0A1R1F3J7_9BACL</name>
<dbReference type="PANTHER" id="PTHR38450">
    <property type="entry name" value="STAGE V SPORULATION PROTEIN AC-RELATED"/>
    <property type="match status" value="1"/>
</dbReference>
<evidence type="ECO:0000256" key="1">
    <source>
        <dbReference type="SAM" id="Phobius"/>
    </source>
</evidence>
<dbReference type="RefSeq" id="WP_076168467.1">
    <property type="nucleotide sequence ID" value="NZ_MRTP01000001.1"/>
</dbReference>
<accession>A0A1R1F3J7</accession>
<evidence type="ECO:0000313" key="2">
    <source>
        <dbReference type="EMBL" id="OMF58611.1"/>
    </source>
</evidence>
<dbReference type="STRING" id="297318.BK138_08890"/>
<dbReference type="InterPro" id="IPR005562">
    <property type="entry name" value="SpoVA"/>
</dbReference>